<dbReference type="Pfam" id="PF00055">
    <property type="entry name" value="Laminin_N"/>
    <property type="match status" value="1"/>
</dbReference>
<dbReference type="PANTHER" id="PTHR10574">
    <property type="entry name" value="NETRIN/LAMININ-RELATED"/>
    <property type="match status" value="1"/>
</dbReference>
<dbReference type="FunFam" id="2.10.25.10:FF:000135">
    <property type="entry name" value="Laminin subunit beta 4"/>
    <property type="match status" value="1"/>
</dbReference>
<dbReference type="InterPro" id="IPR000742">
    <property type="entry name" value="EGF"/>
</dbReference>
<comment type="subcellular location">
    <subcellularLocation>
        <location evidence="1">Secreted</location>
        <location evidence="1">Extracellular space</location>
        <location evidence="1">Extracellular matrix</location>
        <location evidence="1">Basement membrane</location>
    </subcellularLocation>
</comment>
<dbReference type="Pfam" id="PF00053">
    <property type="entry name" value="EGF_laminin"/>
    <property type="match status" value="8"/>
</dbReference>
<dbReference type="AlphaFoldDB" id="A0A3Q3WKI7"/>
<dbReference type="FunFam" id="2.10.25.10:FF:000065">
    <property type="entry name" value="Laminin subunit beta 1"/>
    <property type="match status" value="1"/>
</dbReference>
<dbReference type="Gene3D" id="2.170.300.10">
    <property type="entry name" value="Tie2 ligand-binding domain superfamily"/>
    <property type="match status" value="1"/>
</dbReference>
<reference evidence="15" key="2">
    <citation type="submission" date="2025-09" db="UniProtKB">
        <authorList>
            <consortium name="Ensembl"/>
        </authorList>
    </citation>
    <scope>IDENTIFICATION</scope>
</reference>
<dbReference type="Gene3D" id="2.60.120.260">
    <property type="entry name" value="Galactose-binding domain-like"/>
    <property type="match status" value="1"/>
</dbReference>
<dbReference type="CDD" id="cd00055">
    <property type="entry name" value="EGF_Lam"/>
    <property type="match status" value="7"/>
</dbReference>
<keyword evidence="11 12" id="KW-0424">Laminin EGF-like domain</keyword>
<dbReference type="SUPFAM" id="SSF57196">
    <property type="entry name" value="EGF/Laminin"/>
    <property type="match status" value="6"/>
</dbReference>
<reference evidence="15" key="1">
    <citation type="submission" date="2025-08" db="UniProtKB">
        <authorList>
            <consortium name="Ensembl"/>
        </authorList>
    </citation>
    <scope>IDENTIFICATION</scope>
</reference>
<feature type="domain" description="Laminin EGF-like" evidence="13">
    <location>
        <begin position="371"/>
        <end position="426"/>
    </location>
</feature>
<dbReference type="InterPro" id="IPR002049">
    <property type="entry name" value="LE_dom"/>
</dbReference>
<evidence type="ECO:0000256" key="6">
    <source>
        <dbReference type="ARBA" id="ARBA00022869"/>
    </source>
</evidence>
<dbReference type="InterPro" id="IPR050440">
    <property type="entry name" value="Laminin/Netrin_ECM"/>
</dbReference>
<dbReference type="FunFam" id="2.10.25.10:FF:000130">
    <property type="entry name" value="Laminin subunit beta 1"/>
    <property type="match status" value="1"/>
</dbReference>
<evidence type="ECO:0000256" key="9">
    <source>
        <dbReference type="ARBA" id="ARBA00023157"/>
    </source>
</evidence>
<keyword evidence="16" id="KW-1185">Reference proteome</keyword>
<feature type="disulfide bond" evidence="12">
    <location>
        <begin position="200"/>
        <end position="217"/>
    </location>
</feature>
<evidence type="ECO:0000259" key="14">
    <source>
        <dbReference type="PROSITE" id="PS51117"/>
    </source>
</evidence>
<dbReference type="STRING" id="94237.ENSMMOP00000009324"/>
<dbReference type="FunFam" id="2.10.25.10:FF:000083">
    <property type="entry name" value="Laminin subunit alpha"/>
    <property type="match status" value="1"/>
</dbReference>
<dbReference type="Pfam" id="PF24973">
    <property type="entry name" value="EGF_LMN_ATRN"/>
    <property type="match status" value="1"/>
</dbReference>
<evidence type="ECO:0000256" key="1">
    <source>
        <dbReference type="ARBA" id="ARBA00004302"/>
    </source>
</evidence>
<evidence type="ECO:0000256" key="4">
    <source>
        <dbReference type="ARBA" id="ARBA00022729"/>
    </source>
</evidence>
<feature type="domain" description="Laminin EGF-like" evidence="13">
    <location>
        <begin position="480"/>
        <end position="526"/>
    </location>
</feature>
<dbReference type="GO" id="GO:0007155">
    <property type="term" value="P:cell adhesion"/>
    <property type="evidence" value="ECO:0007669"/>
    <property type="project" value="UniProtKB-KW"/>
</dbReference>
<feature type="disulfide bond" evidence="12">
    <location>
        <begin position="219"/>
        <end position="228"/>
    </location>
</feature>
<feature type="domain" description="Laminin EGF-like" evidence="13">
    <location>
        <begin position="244"/>
        <end position="293"/>
    </location>
</feature>
<dbReference type="SMART" id="SM00181">
    <property type="entry name" value="EGF"/>
    <property type="match status" value="8"/>
</dbReference>
<evidence type="ECO:0000256" key="11">
    <source>
        <dbReference type="ARBA" id="ARBA00023292"/>
    </source>
</evidence>
<dbReference type="InterPro" id="IPR008211">
    <property type="entry name" value="Laminin_N"/>
</dbReference>
<comment type="caution">
    <text evidence="12">Lacks conserved residue(s) required for the propagation of feature annotation.</text>
</comment>
<keyword evidence="7" id="KW-0130">Cell adhesion</keyword>
<dbReference type="PROSITE" id="PS51117">
    <property type="entry name" value="LAMININ_NTER"/>
    <property type="match status" value="1"/>
</dbReference>
<sequence>MLKITNLRMKFTKLHTLGDNLLDSRDEVTQKYYYSLYDMVVRGNCFCYGHASECVYGRCVCNHNTAGLNCEQCQDFYHDLPWRPAEGRNTHSCKKCECNQHSTTCHFDMAVYMTSGNVSGGVCDDCQHNTIGRQCEQLGAGECASGTSSCQCDPQGSLSAVCESSGGQCQCRPNVVGRNCDHCAPAMYLFSPAGCRSCECDPQGSVSAFCHEATGQCDCVPGAMGRQCSHCRPGFWGFPHCRPCHCNGHSDQCHSQTGECQGCRDFTTGHHCERCLDGYHGDPELGSGGHCRPCLCPDGPQSGRQFSDSCYLLANTNQLVCVCSPGYKVFVFIADINSLLVSSPHPGARCDECSPGYFGNPLVPGGRCLPCQCNGNIDMHDPGSCDAQTGACLGCLHHTEGYACQHCKVGYYGNATTQSLSLSCAECMCYSVGTVAQACSSPDECECSQHSGQCPCKPNVLGQSCNRCAPDTFLSVFPACDCDPLGISSEQCHRTTGQCTCVEGVSGLRCDKCARGYQGEFPNCEPCHQCFAVWETVVGELSNQTQLLEVQVMELQSSGVTTPYKELVSSLERNTKAVRDILESNPAAMKLEEIQELLHEIKYAQKTIRNLQKIKKKTCMMETAEVAKAALDETERAQSIAKDALELAYNNTKGTLDLVKSVSAAWSNPFLSLYITFRSKL</sequence>
<feature type="disulfide bond" evidence="12">
    <location>
        <begin position="152"/>
        <end position="169"/>
    </location>
</feature>
<dbReference type="PRINTS" id="PR00011">
    <property type="entry name" value="EGFLAMININ"/>
</dbReference>
<feature type="disulfide bond" evidence="12">
    <location>
        <begin position="171"/>
        <end position="180"/>
    </location>
</feature>
<evidence type="ECO:0000256" key="7">
    <source>
        <dbReference type="ARBA" id="ARBA00022889"/>
    </source>
</evidence>
<dbReference type="Ensembl" id="ENSMMOT00000009490.1">
    <property type="protein sequence ID" value="ENSMMOP00000009324.1"/>
    <property type="gene ID" value="ENSMMOG00000007214.1"/>
</dbReference>
<evidence type="ECO:0000256" key="8">
    <source>
        <dbReference type="ARBA" id="ARBA00023054"/>
    </source>
</evidence>
<feature type="disulfide bond" evidence="12">
    <location>
        <begin position="61"/>
        <end position="70"/>
    </location>
</feature>
<dbReference type="Gene3D" id="2.10.25.10">
    <property type="entry name" value="Laminin"/>
    <property type="match status" value="7"/>
</dbReference>
<feature type="disulfide bond" evidence="12">
    <location>
        <begin position="150"/>
        <end position="162"/>
    </location>
</feature>
<evidence type="ECO:0000256" key="2">
    <source>
        <dbReference type="ARBA" id="ARBA00022525"/>
    </source>
</evidence>
<feature type="disulfide bond" evidence="12">
    <location>
        <begin position="198"/>
        <end position="210"/>
    </location>
</feature>
<feature type="domain" description="Laminin EGF-like" evidence="13">
    <location>
        <begin position="150"/>
        <end position="197"/>
    </location>
</feature>
<feature type="domain" description="Laminin EGF-like" evidence="13">
    <location>
        <begin position="198"/>
        <end position="243"/>
    </location>
</feature>
<dbReference type="GO" id="GO:0005604">
    <property type="term" value="C:basement membrane"/>
    <property type="evidence" value="ECO:0007669"/>
    <property type="project" value="UniProtKB-SubCell"/>
</dbReference>
<feature type="disulfide bond" evidence="12">
    <location>
        <begin position="501"/>
        <end position="510"/>
    </location>
</feature>
<feature type="disulfide bond" evidence="12">
    <location>
        <begin position="263"/>
        <end position="272"/>
    </location>
</feature>
<dbReference type="GO" id="GO:0009887">
    <property type="term" value="P:animal organ morphogenesis"/>
    <property type="evidence" value="ECO:0007669"/>
    <property type="project" value="TreeGrafter"/>
</dbReference>
<feature type="disulfide bond" evidence="12">
    <location>
        <begin position="480"/>
        <end position="492"/>
    </location>
</feature>
<feature type="domain" description="Laminin N-terminal" evidence="14">
    <location>
        <begin position="1"/>
        <end position="44"/>
    </location>
</feature>
<dbReference type="OMA" id="TENCKAC"/>
<keyword evidence="2" id="KW-0964">Secreted</keyword>
<keyword evidence="6" id="KW-0084">Basement membrane</keyword>
<keyword evidence="10" id="KW-0325">Glycoprotein</keyword>
<feature type="domain" description="Laminin EGF-like" evidence="13">
    <location>
        <begin position="45"/>
        <end position="95"/>
    </location>
</feature>
<dbReference type="Proteomes" id="UP000261620">
    <property type="component" value="Unplaced"/>
</dbReference>
<dbReference type="SMART" id="SM00180">
    <property type="entry name" value="EGF_Lam"/>
    <property type="match status" value="9"/>
</dbReference>
<accession>A0A3Q3WKI7</accession>
<evidence type="ECO:0000256" key="5">
    <source>
        <dbReference type="ARBA" id="ARBA00022737"/>
    </source>
</evidence>
<organism evidence="15 16">
    <name type="scientific">Mola mola</name>
    <name type="common">Ocean sunfish</name>
    <name type="synonym">Tetraodon mola</name>
    <dbReference type="NCBI Taxonomy" id="94237"/>
    <lineage>
        <taxon>Eukaryota</taxon>
        <taxon>Metazoa</taxon>
        <taxon>Chordata</taxon>
        <taxon>Craniata</taxon>
        <taxon>Vertebrata</taxon>
        <taxon>Euteleostomi</taxon>
        <taxon>Actinopterygii</taxon>
        <taxon>Neopterygii</taxon>
        <taxon>Teleostei</taxon>
        <taxon>Neoteleostei</taxon>
        <taxon>Acanthomorphata</taxon>
        <taxon>Eupercaria</taxon>
        <taxon>Tetraodontiformes</taxon>
        <taxon>Molidae</taxon>
        <taxon>Mola</taxon>
    </lineage>
</organism>
<evidence type="ECO:0000259" key="13">
    <source>
        <dbReference type="PROSITE" id="PS50027"/>
    </source>
</evidence>
<keyword evidence="3" id="KW-0272">Extracellular matrix</keyword>
<evidence type="ECO:0000313" key="16">
    <source>
        <dbReference type="Proteomes" id="UP000261620"/>
    </source>
</evidence>
<evidence type="ECO:0000313" key="15">
    <source>
        <dbReference type="Ensembl" id="ENSMMOP00000009324.1"/>
    </source>
</evidence>
<keyword evidence="9 12" id="KW-1015">Disulfide bond</keyword>
<dbReference type="InterPro" id="IPR056863">
    <property type="entry name" value="LMN_ATRN_NET-like_EGF"/>
</dbReference>
<name>A0A3Q3WKI7_MOLML</name>
<feature type="disulfide bond" evidence="12">
    <location>
        <begin position="482"/>
        <end position="499"/>
    </location>
</feature>
<dbReference type="PANTHER" id="PTHR10574:SF233">
    <property type="entry name" value="LAMININ SUBUNIT BETA-1"/>
    <property type="match status" value="1"/>
</dbReference>
<evidence type="ECO:0000256" key="12">
    <source>
        <dbReference type="PROSITE-ProRule" id="PRU00460"/>
    </source>
</evidence>
<proteinExistence type="predicted"/>
<dbReference type="FunFam" id="2.10.25.10:FF:000280">
    <property type="entry name" value="Laminin subunit beta 4"/>
    <property type="match status" value="1"/>
</dbReference>
<keyword evidence="8" id="KW-0175">Coiled coil</keyword>
<dbReference type="FunFam" id="2.10.25.10:FF:000138">
    <property type="entry name" value="Laminin subunit beta 1"/>
    <property type="match status" value="1"/>
</dbReference>
<dbReference type="GO" id="GO:0009888">
    <property type="term" value="P:tissue development"/>
    <property type="evidence" value="ECO:0007669"/>
    <property type="project" value="TreeGrafter"/>
</dbReference>
<keyword evidence="4" id="KW-0732">Signal</keyword>
<dbReference type="PROSITE" id="PS01248">
    <property type="entry name" value="EGF_LAM_1"/>
    <property type="match status" value="2"/>
</dbReference>
<feature type="disulfide bond" evidence="12">
    <location>
        <begin position="395"/>
        <end position="404"/>
    </location>
</feature>
<evidence type="ECO:0000256" key="10">
    <source>
        <dbReference type="ARBA" id="ARBA00023180"/>
    </source>
</evidence>
<evidence type="ECO:0000256" key="3">
    <source>
        <dbReference type="ARBA" id="ARBA00022530"/>
    </source>
</evidence>
<dbReference type="PROSITE" id="PS50027">
    <property type="entry name" value="EGF_LAM_2"/>
    <property type="match status" value="6"/>
</dbReference>
<keyword evidence="5" id="KW-0677">Repeat</keyword>
<protein>
    <submittedName>
        <fullName evidence="15">Uncharacterized protein</fullName>
    </submittedName>
</protein>